<dbReference type="Proteomes" id="UP000235826">
    <property type="component" value="Chromosome"/>
</dbReference>
<dbReference type="Gene3D" id="3.40.30.10">
    <property type="entry name" value="Glutaredoxin"/>
    <property type="match status" value="1"/>
</dbReference>
<dbReference type="Pfam" id="PF00578">
    <property type="entry name" value="AhpC-TSA"/>
    <property type="match status" value="1"/>
</dbReference>
<dbReference type="GO" id="GO:0017004">
    <property type="term" value="P:cytochrome complex assembly"/>
    <property type="evidence" value="ECO:0007669"/>
    <property type="project" value="UniProtKB-KW"/>
</dbReference>
<keyword evidence="4" id="KW-0676">Redox-active center</keyword>
<dbReference type="EMBL" id="CP025791">
    <property type="protein sequence ID" value="AUP81725.1"/>
    <property type="molecule type" value="Genomic_DNA"/>
</dbReference>
<dbReference type="PANTHER" id="PTHR42852">
    <property type="entry name" value="THIOL:DISULFIDE INTERCHANGE PROTEIN DSBE"/>
    <property type="match status" value="1"/>
</dbReference>
<keyword evidence="2" id="KW-0201">Cytochrome c-type biogenesis</keyword>
<dbReference type="InterPro" id="IPR036249">
    <property type="entry name" value="Thioredoxin-like_sf"/>
</dbReference>
<keyword evidence="7" id="KW-1185">Reference proteome</keyword>
<dbReference type="PROSITE" id="PS51352">
    <property type="entry name" value="THIOREDOXIN_2"/>
    <property type="match status" value="1"/>
</dbReference>
<comment type="subcellular location">
    <subcellularLocation>
        <location evidence="1">Cell envelope</location>
    </subcellularLocation>
</comment>
<evidence type="ECO:0000256" key="1">
    <source>
        <dbReference type="ARBA" id="ARBA00004196"/>
    </source>
</evidence>
<evidence type="ECO:0000256" key="2">
    <source>
        <dbReference type="ARBA" id="ARBA00022748"/>
    </source>
</evidence>
<feature type="domain" description="Thioredoxin" evidence="5">
    <location>
        <begin position="274"/>
        <end position="418"/>
    </location>
</feature>
<evidence type="ECO:0000259" key="5">
    <source>
        <dbReference type="PROSITE" id="PS51352"/>
    </source>
</evidence>
<evidence type="ECO:0000313" key="6">
    <source>
        <dbReference type="EMBL" id="AUP81725.1"/>
    </source>
</evidence>
<dbReference type="PANTHER" id="PTHR42852:SF6">
    <property type="entry name" value="THIOL:DISULFIDE INTERCHANGE PROTEIN DSBE"/>
    <property type="match status" value="1"/>
</dbReference>
<dbReference type="InterPro" id="IPR000866">
    <property type="entry name" value="AhpC/TSA"/>
</dbReference>
<organism evidence="6 7">
    <name type="scientific">Flavivirga eckloniae</name>
    <dbReference type="NCBI Taxonomy" id="1803846"/>
    <lineage>
        <taxon>Bacteria</taxon>
        <taxon>Pseudomonadati</taxon>
        <taxon>Bacteroidota</taxon>
        <taxon>Flavobacteriia</taxon>
        <taxon>Flavobacteriales</taxon>
        <taxon>Flavobacteriaceae</taxon>
        <taxon>Flavivirga</taxon>
    </lineage>
</organism>
<name>A0A2K9PXC0_9FLAO</name>
<evidence type="ECO:0000313" key="7">
    <source>
        <dbReference type="Proteomes" id="UP000235826"/>
    </source>
</evidence>
<dbReference type="KEGG" id="fek:C1H87_22035"/>
<dbReference type="AlphaFoldDB" id="A0A2K9PXC0"/>
<dbReference type="InterPro" id="IPR013766">
    <property type="entry name" value="Thioredoxin_domain"/>
</dbReference>
<accession>A0A2K9PXC0</accession>
<reference evidence="6 7" key="1">
    <citation type="submission" date="2018-01" db="EMBL/GenBank/DDBJ databases">
        <title>Complete genome sequence of Flavivirga eckloniae ECD14 isolated from seaweed Ecklonia cava.</title>
        <authorList>
            <person name="Lee J.H."/>
            <person name="Baik K.S."/>
            <person name="Seong C.N."/>
        </authorList>
    </citation>
    <scope>NUCLEOTIDE SEQUENCE [LARGE SCALE GENOMIC DNA]</scope>
    <source>
        <strain evidence="6 7">ECD14</strain>
    </source>
</reference>
<dbReference type="InterPro" id="IPR050553">
    <property type="entry name" value="Thioredoxin_ResA/DsbE_sf"/>
</dbReference>
<dbReference type="OrthoDB" id="743079at2"/>
<sequence length="418" mass="47933">MIQNGRDVTFEGKGAAENNFLRALYIRRSHYIQLSTTFLEKVNLDLTDFKTFVNEYVSWVNTELSTQDFNAEFIKTEKAKANLLAKNSMLHYSYMHGTFMGVDSPLKQYLNSVDPKDENSPEVIRISDSIQKEMDKMKLSEEESTEMSNNALESFTFNNQRMFESFSLGYADLMDFKIQAAALLKFSKYYYALDVEKQNDFLNLIPLEEFKRNVIIDTISNTVIKEALLWRFTAQLIKSAPTKAKDHYDIFIKNNTNPLYSEKIEKIYTAATKLDKGKLSPKFVNYENAAGGTTSLDDLSGSYVYIDVWATWCGPCKKEIPSLKVLEKEYHGKNIKFVSLSVDTEKAHDAWKKMVKDMELSGIQLIADKAFKSDFVSAYLINSIPRFLLIDPEGNIVDENAPRPSSEDIRPLFDKLLQ</sequence>
<keyword evidence="3" id="KW-1015">Disulfide bond</keyword>
<protein>
    <recommendedName>
        <fullName evidence="5">Thioredoxin domain-containing protein</fullName>
    </recommendedName>
</protein>
<gene>
    <name evidence="6" type="ORF">C1H87_22035</name>
</gene>
<proteinExistence type="predicted"/>
<dbReference type="GO" id="GO:0030313">
    <property type="term" value="C:cell envelope"/>
    <property type="evidence" value="ECO:0007669"/>
    <property type="project" value="UniProtKB-SubCell"/>
</dbReference>
<evidence type="ECO:0000256" key="4">
    <source>
        <dbReference type="ARBA" id="ARBA00023284"/>
    </source>
</evidence>
<dbReference type="GO" id="GO:0016209">
    <property type="term" value="F:antioxidant activity"/>
    <property type="evidence" value="ECO:0007669"/>
    <property type="project" value="InterPro"/>
</dbReference>
<dbReference type="SUPFAM" id="SSF52833">
    <property type="entry name" value="Thioredoxin-like"/>
    <property type="match status" value="1"/>
</dbReference>
<dbReference type="CDD" id="cd02966">
    <property type="entry name" value="TlpA_like_family"/>
    <property type="match status" value="1"/>
</dbReference>
<dbReference type="GO" id="GO:0016491">
    <property type="term" value="F:oxidoreductase activity"/>
    <property type="evidence" value="ECO:0007669"/>
    <property type="project" value="InterPro"/>
</dbReference>
<evidence type="ECO:0000256" key="3">
    <source>
        <dbReference type="ARBA" id="ARBA00023157"/>
    </source>
</evidence>